<protein>
    <submittedName>
        <fullName evidence="7">U3 small nucleolar RNA interacting protein 2</fullName>
    </submittedName>
</protein>
<dbReference type="InterPro" id="IPR020472">
    <property type="entry name" value="WD40_PAC1"/>
</dbReference>
<evidence type="ECO:0000313" key="7">
    <source>
        <dbReference type="EMBL" id="CDW53604.1"/>
    </source>
</evidence>
<dbReference type="InterPro" id="IPR001680">
    <property type="entry name" value="WD40_rpt"/>
</dbReference>
<feature type="repeat" description="WD" evidence="5">
    <location>
        <begin position="184"/>
        <end position="225"/>
    </location>
</feature>
<dbReference type="SMART" id="SM00320">
    <property type="entry name" value="WD40"/>
    <property type="match status" value="5"/>
</dbReference>
<dbReference type="GO" id="GO:0034511">
    <property type="term" value="F:U3 snoRNA binding"/>
    <property type="evidence" value="ECO:0007669"/>
    <property type="project" value="InterPro"/>
</dbReference>
<dbReference type="EMBL" id="HG805860">
    <property type="protein sequence ID" value="CDW53604.1"/>
    <property type="molecule type" value="Genomic_DNA"/>
</dbReference>
<proteinExistence type="predicted"/>
<dbReference type="PRINTS" id="PR00320">
    <property type="entry name" value="GPROTEINBRPT"/>
</dbReference>
<dbReference type="InterPro" id="IPR019775">
    <property type="entry name" value="WD40_repeat_CS"/>
</dbReference>
<dbReference type="PANTHER" id="PTHR19865:SF0">
    <property type="entry name" value="U3 SMALL NUCLEOLAR RNA-INTERACTING PROTEIN 2"/>
    <property type="match status" value="1"/>
</dbReference>
<evidence type="ECO:0000256" key="1">
    <source>
        <dbReference type="ARBA" id="ARBA00004123"/>
    </source>
</evidence>
<feature type="repeat" description="WD" evidence="5">
    <location>
        <begin position="142"/>
        <end position="176"/>
    </location>
</feature>
<feature type="repeat" description="WD" evidence="5">
    <location>
        <begin position="53"/>
        <end position="94"/>
    </location>
</feature>
<dbReference type="FunFam" id="2.130.10.10:FF:000509">
    <property type="entry name" value="U3 small nucleolar RNA-interacting protein"/>
    <property type="match status" value="1"/>
</dbReference>
<evidence type="ECO:0000256" key="5">
    <source>
        <dbReference type="PROSITE-ProRule" id="PRU00221"/>
    </source>
</evidence>
<dbReference type="InterPro" id="IPR039241">
    <property type="entry name" value="Rrp9-like"/>
</dbReference>
<dbReference type="GO" id="GO:0032040">
    <property type="term" value="C:small-subunit processome"/>
    <property type="evidence" value="ECO:0007669"/>
    <property type="project" value="TreeGrafter"/>
</dbReference>
<dbReference type="PROSITE" id="PS50294">
    <property type="entry name" value="WD_REPEATS_REGION"/>
    <property type="match status" value="3"/>
</dbReference>
<keyword evidence="2 5" id="KW-0853">WD repeat</keyword>
<accession>A0A077Z0V1</accession>
<evidence type="ECO:0000256" key="6">
    <source>
        <dbReference type="SAM" id="MobiDB-lite"/>
    </source>
</evidence>
<evidence type="ECO:0000313" key="8">
    <source>
        <dbReference type="Proteomes" id="UP000030665"/>
    </source>
</evidence>
<dbReference type="PROSITE" id="PS00678">
    <property type="entry name" value="WD_REPEATS_1"/>
    <property type="match status" value="2"/>
</dbReference>
<keyword evidence="3" id="KW-0677">Repeat</keyword>
<dbReference type="Pfam" id="PF00400">
    <property type="entry name" value="WD40"/>
    <property type="match status" value="4"/>
</dbReference>
<organism evidence="7 8">
    <name type="scientific">Trichuris trichiura</name>
    <name type="common">Whipworm</name>
    <name type="synonym">Trichocephalus trichiurus</name>
    <dbReference type="NCBI Taxonomy" id="36087"/>
    <lineage>
        <taxon>Eukaryota</taxon>
        <taxon>Metazoa</taxon>
        <taxon>Ecdysozoa</taxon>
        <taxon>Nematoda</taxon>
        <taxon>Enoplea</taxon>
        <taxon>Dorylaimia</taxon>
        <taxon>Trichinellida</taxon>
        <taxon>Trichuridae</taxon>
        <taxon>Trichuris</taxon>
    </lineage>
</organism>
<evidence type="ECO:0000256" key="3">
    <source>
        <dbReference type="ARBA" id="ARBA00022737"/>
    </source>
</evidence>
<dbReference type="OrthoDB" id="189968at2759"/>
<dbReference type="InterPro" id="IPR036322">
    <property type="entry name" value="WD40_repeat_dom_sf"/>
</dbReference>
<evidence type="ECO:0000256" key="2">
    <source>
        <dbReference type="ARBA" id="ARBA00022574"/>
    </source>
</evidence>
<reference evidence="7" key="2">
    <citation type="submission" date="2014-03" db="EMBL/GenBank/DDBJ databases">
        <title>The whipworm genome and dual-species transcriptomics of an intimate host-pathogen interaction.</title>
        <authorList>
            <person name="Foth B.J."/>
            <person name="Tsai I.J."/>
            <person name="Reid A.J."/>
            <person name="Bancroft A.J."/>
            <person name="Nichol S."/>
            <person name="Tracey A."/>
            <person name="Holroyd N."/>
            <person name="Cotton J.A."/>
            <person name="Stanley E.J."/>
            <person name="Zarowiecki M."/>
            <person name="Liu J.Z."/>
            <person name="Huckvale T."/>
            <person name="Cooper P.J."/>
            <person name="Grencis R.K."/>
            <person name="Berriman M."/>
        </authorList>
    </citation>
    <scope>NUCLEOTIDE SEQUENCE [LARGE SCALE GENOMIC DNA]</scope>
</reference>
<reference evidence="7" key="1">
    <citation type="submission" date="2014-01" db="EMBL/GenBank/DDBJ databases">
        <authorList>
            <person name="Aslett M."/>
        </authorList>
    </citation>
    <scope>NUCLEOTIDE SEQUENCE</scope>
</reference>
<keyword evidence="8" id="KW-1185">Reference proteome</keyword>
<sequence length="378" mass="42212">MKAEEEERGYQQSQDDDGLAHRLEQEVPGLAYPEMRFIADSVILPSPSEIQVLRGHRLSVTSVALTADGRKAVSGSKDGDILIWDLETSAKTLRLKCQRYNTVGHDYVTSIALSQDGNFLCSGGKDGRINIWDFETGECLKTLQHEGGVTGLSVRTGHNELFSCGNDRSVKLWTLDGFGYVDSMYGHEAPVQDVDSLARQRAITCGGRDHTIRIWKVLEDSQLVFYTEKFCWGSIDTVRLISEDHFVAGSSSGCLSLWSVFRKSPAFVSEHAHADVDNREGWISSLCSVQMMALFDFGNVTKINKYWKKLNVLNRFPVVVRFAVNFRYFKTGFVNSLASANGSLLVAGIGQEHKQGRWWNVKEAVNSVVVIPLKFNDN</sequence>
<dbReference type="Proteomes" id="UP000030665">
    <property type="component" value="Unassembled WGS sequence"/>
</dbReference>
<evidence type="ECO:0000256" key="4">
    <source>
        <dbReference type="ARBA" id="ARBA00023242"/>
    </source>
</evidence>
<dbReference type="PROSITE" id="PS50082">
    <property type="entry name" value="WD_REPEATS_2"/>
    <property type="match status" value="4"/>
</dbReference>
<feature type="repeat" description="WD" evidence="5">
    <location>
        <begin position="108"/>
        <end position="142"/>
    </location>
</feature>
<dbReference type="InterPro" id="IPR015943">
    <property type="entry name" value="WD40/YVTN_repeat-like_dom_sf"/>
</dbReference>
<dbReference type="AlphaFoldDB" id="A0A077Z0V1"/>
<gene>
    <name evidence="7" type="ORF">TTRE_0000186901</name>
</gene>
<dbReference type="Gene3D" id="2.130.10.10">
    <property type="entry name" value="YVTN repeat-like/Quinoprotein amine dehydrogenase"/>
    <property type="match status" value="1"/>
</dbReference>
<dbReference type="SUPFAM" id="SSF50978">
    <property type="entry name" value="WD40 repeat-like"/>
    <property type="match status" value="1"/>
</dbReference>
<comment type="subcellular location">
    <subcellularLocation>
        <location evidence="1">Nucleus</location>
    </subcellularLocation>
</comment>
<dbReference type="PANTHER" id="PTHR19865">
    <property type="entry name" value="U3 SMALL NUCLEOLAR RNA INTERACTING PROTEIN 2"/>
    <property type="match status" value="1"/>
</dbReference>
<name>A0A077Z0V1_TRITR</name>
<dbReference type="STRING" id="36087.A0A077Z0V1"/>
<feature type="region of interest" description="Disordered" evidence="6">
    <location>
        <begin position="1"/>
        <end position="20"/>
    </location>
</feature>
<keyword evidence="4" id="KW-0539">Nucleus</keyword>